<feature type="domain" description="Transposase IS204/IS1001/IS1096/IS1165 DDE" evidence="1">
    <location>
        <begin position="2"/>
        <end position="51"/>
    </location>
</feature>
<evidence type="ECO:0000259" key="1">
    <source>
        <dbReference type="Pfam" id="PF01610"/>
    </source>
</evidence>
<dbReference type="AlphaFoldDB" id="A0A1I5XYI1"/>
<reference evidence="3" key="1">
    <citation type="submission" date="2016-10" db="EMBL/GenBank/DDBJ databases">
        <authorList>
            <person name="Varghese N."/>
            <person name="Submissions S."/>
        </authorList>
    </citation>
    <scope>NUCLEOTIDE SEQUENCE [LARGE SCALE GENOMIC DNA]</scope>
    <source>
        <strain evidence="3">S7</strain>
    </source>
</reference>
<proteinExistence type="predicted"/>
<protein>
    <submittedName>
        <fullName evidence="2">Transposase</fullName>
    </submittedName>
</protein>
<gene>
    <name evidence="2" type="ORF">SAMN05518683_13315</name>
</gene>
<dbReference type="Proteomes" id="UP000198892">
    <property type="component" value="Unassembled WGS sequence"/>
</dbReference>
<name>A0A1I5XYI1_9BACI</name>
<evidence type="ECO:0000313" key="3">
    <source>
        <dbReference type="Proteomes" id="UP000198892"/>
    </source>
</evidence>
<dbReference type="EMBL" id="FOXD01000033">
    <property type="protein sequence ID" value="SFQ37008.1"/>
    <property type="molecule type" value="Genomic_DNA"/>
</dbReference>
<keyword evidence="3" id="KW-1185">Reference proteome</keyword>
<sequence>MKHVFHKPLESLSEKQHWYLGRYLNLSHELTDAYQLKEMFRSWFDQAKQEQENPGLGIKEGLYAF</sequence>
<evidence type="ECO:0000313" key="2">
    <source>
        <dbReference type="EMBL" id="SFQ37008.1"/>
    </source>
</evidence>
<accession>A0A1I5XYI1</accession>
<dbReference type="Pfam" id="PF01610">
    <property type="entry name" value="DDE_Tnp_ISL3"/>
    <property type="match status" value="1"/>
</dbReference>
<dbReference type="InterPro" id="IPR002560">
    <property type="entry name" value="Transposase_DDE"/>
</dbReference>
<organism evidence="2 3">
    <name type="scientific">Salibacterium halotolerans</name>
    <dbReference type="NCBI Taxonomy" id="1884432"/>
    <lineage>
        <taxon>Bacteria</taxon>
        <taxon>Bacillati</taxon>
        <taxon>Bacillota</taxon>
        <taxon>Bacilli</taxon>
        <taxon>Bacillales</taxon>
        <taxon>Bacillaceae</taxon>
    </lineage>
</organism>